<dbReference type="EMBL" id="MK376959">
    <property type="protein sequence ID" value="QAU06877.1"/>
    <property type="molecule type" value="Genomic_DNA"/>
</dbReference>
<dbReference type="Proteomes" id="UP000289168">
    <property type="component" value="Segment"/>
</dbReference>
<evidence type="ECO:0000313" key="2">
    <source>
        <dbReference type="Proteomes" id="UP000289168"/>
    </source>
</evidence>
<proteinExistence type="predicted"/>
<reference evidence="1 2" key="1">
    <citation type="submission" date="2019-01" db="EMBL/GenBank/DDBJ databases">
        <authorList>
            <person name="Enrique A.G."/>
            <person name="Garlena R.A."/>
            <person name="Russell D.A."/>
            <person name="Pope W.H."/>
            <person name="Jacobs-Sera D."/>
            <person name="Hatfull G.F."/>
        </authorList>
    </citation>
    <scope>NUCLEOTIDE SEQUENCE [LARGE SCALE GENOMIC DNA]</scope>
</reference>
<protein>
    <submittedName>
        <fullName evidence="1">Uncharacterized protein</fullName>
    </submittedName>
</protein>
<organism evidence="1 2">
    <name type="scientific">Gordonia phage Aphelion</name>
    <dbReference type="NCBI Taxonomy" id="2507860"/>
    <lineage>
        <taxon>Viruses</taxon>
        <taxon>Duplodnaviria</taxon>
        <taxon>Heunggongvirae</taxon>
        <taxon>Uroviricota</taxon>
        <taxon>Caudoviricetes</taxon>
        <taxon>Smoothievirus</taxon>
        <taxon>Smoothievirus smoothie</taxon>
    </lineage>
</organism>
<evidence type="ECO:0000313" key="1">
    <source>
        <dbReference type="EMBL" id="QAU06877.1"/>
    </source>
</evidence>
<name>A0A410TCX4_9CAUD</name>
<gene>
    <name evidence="1" type="primary">4</name>
    <name evidence="1" type="ORF">SEA_APHELION_4</name>
</gene>
<sequence length="60" mass="7024">MEEERVSQCTSVHATQLGDARTSTHGEQYLEVCRCWLPAGHFQRHRVGVIEWPSEKWEQL</sequence>
<accession>A0A410TCX4</accession>